<dbReference type="Ensembl" id="ENSCANT00000048524.1">
    <property type="protein sequence ID" value="ENSCANP00000025519.1"/>
    <property type="gene ID" value="ENSCANG00000036195.1"/>
</dbReference>
<name>A0A2K5J9C8_COLAP</name>
<reference evidence="1" key="2">
    <citation type="submission" date="2025-09" db="UniProtKB">
        <authorList>
            <consortium name="Ensembl"/>
        </authorList>
    </citation>
    <scope>IDENTIFICATION</scope>
</reference>
<protein>
    <submittedName>
        <fullName evidence="1">Uncharacterized protein</fullName>
    </submittedName>
</protein>
<evidence type="ECO:0000313" key="2">
    <source>
        <dbReference type="Proteomes" id="UP000233080"/>
    </source>
</evidence>
<proteinExistence type="predicted"/>
<dbReference type="Proteomes" id="UP000233080">
    <property type="component" value="Unassembled WGS sequence"/>
</dbReference>
<evidence type="ECO:0000313" key="1">
    <source>
        <dbReference type="Ensembl" id="ENSCANP00000025519.1"/>
    </source>
</evidence>
<keyword evidence="2" id="KW-1185">Reference proteome</keyword>
<sequence length="262" mass="28591">GEGPARRHPLPAALTPPGATALPLALRSPSLPAACLCSRNSAPVTCCWGWGWSLTHSEVLESVIYPGHPGDPSLANLNCVLNPSYWPGPCYKLRRPPIALLLPPALLPGLHLPRELCCHFTSTHHIPPPDYRLSRSGPTWKMPELAMPLRTLIWTAHQPLKRPFSLVSFLPTPSVLPCPTRLLQGRGVPGSQIVDISFSLCTGFTQLSFFFQNCSSPTDVCIWTNSTKNQTSTQPSSSVLPGKSIGIIFNKYQALKNEMIVF</sequence>
<organism evidence="1 2">
    <name type="scientific">Colobus angolensis palliatus</name>
    <name type="common">Peters' Angolan colobus</name>
    <dbReference type="NCBI Taxonomy" id="336983"/>
    <lineage>
        <taxon>Eukaryota</taxon>
        <taxon>Metazoa</taxon>
        <taxon>Chordata</taxon>
        <taxon>Craniata</taxon>
        <taxon>Vertebrata</taxon>
        <taxon>Euteleostomi</taxon>
        <taxon>Mammalia</taxon>
        <taxon>Eutheria</taxon>
        <taxon>Euarchontoglires</taxon>
        <taxon>Primates</taxon>
        <taxon>Haplorrhini</taxon>
        <taxon>Catarrhini</taxon>
        <taxon>Cercopithecidae</taxon>
        <taxon>Colobinae</taxon>
        <taxon>Colobus</taxon>
    </lineage>
</organism>
<dbReference type="OMA" id="YPGHPRD"/>
<accession>A0A2K5J9C8</accession>
<reference evidence="1" key="1">
    <citation type="submission" date="2025-08" db="UniProtKB">
        <authorList>
            <consortium name="Ensembl"/>
        </authorList>
    </citation>
    <scope>IDENTIFICATION</scope>
</reference>
<dbReference type="AlphaFoldDB" id="A0A2K5J9C8"/>